<dbReference type="InterPro" id="IPR011251">
    <property type="entry name" value="Luciferase-like_dom"/>
</dbReference>
<dbReference type="InterPro" id="IPR036661">
    <property type="entry name" value="Luciferase-like_sf"/>
</dbReference>
<gene>
    <name evidence="3" type="ORF">Mam01_53270</name>
</gene>
<dbReference type="EMBL" id="BOOB01000042">
    <property type="protein sequence ID" value="GIH35163.1"/>
    <property type="molecule type" value="Genomic_DNA"/>
</dbReference>
<dbReference type="SUPFAM" id="SSF51679">
    <property type="entry name" value="Bacterial luciferase-like"/>
    <property type="match status" value="1"/>
</dbReference>
<organism evidence="3 4">
    <name type="scientific">Microbispora amethystogenes</name>
    <dbReference type="NCBI Taxonomy" id="1427754"/>
    <lineage>
        <taxon>Bacteria</taxon>
        <taxon>Bacillati</taxon>
        <taxon>Actinomycetota</taxon>
        <taxon>Actinomycetes</taxon>
        <taxon>Streptosporangiales</taxon>
        <taxon>Streptosporangiaceae</taxon>
        <taxon>Microbispora</taxon>
    </lineage>
</organism>
<accession>A0ABQ4FK79</accession>
<dbReference type="PANTHER" id="PTHR30011">
    <property type="entry name" value="ALKANESULFONATE MONOOXYGENASE-RELATED"/>
    <property type="match status" value="1"/>
</dbReference>
<keyword evidence="4" id="KW-1185">Reference proteome</keyword>
<dbReference type="Gene3D" id="3.20.20.30">
    <property type="entry name" value="Luciferase-like domain"/>
    <property type="match status" value="1"/>
</dbReference>
<sequence length="109" mass="11901">MAPLLPGPDGELERIPDVYRVTFEPLQTLSHLAALTSRITLGTNIVNPLFQLPVVLARRYATLDQFSDGRVIAGFGQGWIRRQPTRLLRSCTRTSPTSTPGQAGSTSPL</sequence>
<dbReference type="Pfam" id="PF00296">
    <property type="entry name" value="Bac_luciferase"/>
    <property type="match status" value="1"/>
</dbReference>
<comment type="caution">
    <text evidence="3">The sequence shown here is derived from an EMBL/GenBank/DDBJ whole genome shotgun (WGS) entry which is preliminary data.</text>
</comment>
<reference evidence="3 4" key="1">
    <citation type="submission" date="2021-01" db="EMBL/GenBank/DDBJ databases">
        <title>Whole genome shotgun sequence of Microbispora amethystogenes NBRC 101907.</title>
        <authorList>
            <person name="Komaki H."/>
            <person name="Tamura T."/>
        </authorList>
    </citation>
    <scope>NUCLEOTIDE SEQUENCE [LARGE SCALE GENOMIC DNA]</scope>
    <source>
        <strain evidence="3 4">NBRC 101907</strain>
    </source>
</reference>
<evidence type="ECO:0000313" key="4">
    <source>
        <dbReference type="Proteomes" id="UP000651728"/>
    </source>
</evidence>
<evidence type="ECO:0000256" key="1">
    <source>
        <dbReference type="SAM" id="MobiDB-lite"/>
    </source>
</evidence>
<dbReference type="InterPro" id="IPR051260">
    <property type="entry name" value="Diverse_substr_monoxygenases"/>
</dbReference>
<evidence type="ECO:0000259" key="2">
    <source>
        <dbReference type="Pfam" id="PF00296"/>
    </source>
</evidence>
<feature type="compositionally biased region" description="Low complexity" evidence="1">
    <location>
        <begin position="90"/>
        <end position="100"/>
    </location>
</feature>
<feature type="region of interest" description="Disordered" evidence="1">
    <location>
        <begin position="90"/>
        <end position="109"/>
    </location>
</feature>
<proteinExistence type="predicted"/>
<dbReference type="Proteomes" id="UP000651728">
    <property type="component" value="Unassembled WGS sequence"/>
</dbReference>
<name>A0ABQ4FK79_9ACTN</name>
<protein>
    <recommendedName>
        <fullName evidence="2">Luciferase-like domain-containing protein</fullName>
    </recommendedName>
</protein>
<dbReference type="PANTHER" id="PTHR30011:SF32">
    <property type="entry name" value="CONSERVED PROTEIN"/>
    <property type="match status" value="1"/>
</dbReference>
<evidence type="ECO:0000313" key="3">
    <source>
        <dbReference type="EMBL" id="GIH35163.1"/>
    </source>
</evidence>
<feature type="domain" description="Luciferase-like" evidence="2">
    <location>
        <begin position="21"/>
        <end position="81"/>
    </location>
</feature>